<comment type="cofactor">
    <cofactor evidence="3">
        <name>FAD</name>
        <dbReference type="ChEBI" id="CHEBI:57692"/>
    </cofactor>
</comment>
<dbReference type="Proteomes" id="UP001172673">
    <property type="component" value="Unassembled WGS sequence"/>
</dbReference>
<dbReference type="Gene3D" id="3.30.560.10">
    <property type="entry name" value="Glucose Oxidase, domain 3"/>
    <property type="match status" value="1"/>
</dbReference>
<dbReference type="SUPFAM" id="SSF54373">
    <property type="entry name" value="FAD-linked reductases, C-terminal domain"/>
    <property type="match status" value="1"/>
</dbReference>
<name>A0AA39CN80_9EURO</name>
<dbReference type="PROSITE" id="PS00624">
    <property type="entry name" value="GMC_OXRED_2"/>
    <property type="match status" value="1"/>
</dbReference>
<feature type="domain" description="Glucose-methanol-choline oxidoreductase N-terminal" evidence="6">
    <location>
        <begin position="308"/>
        <end position="322"/>
    </location>
</feature>
<feature type="active site" description="Proton donor" evidence="2">
    <location>
        <position position="542"/>
    </location>
</feature>
<dbReference type="PIRSF" id="PIRSF000137">
    <property type="entry name" value="Alcohol_oxidase"/>
    <property type="match status" value="1"/>
</dbReference>
<dbReference type="InterPro" id="IPR036188">
    <property type="entry name" value="FAD/NAD-bd_sf"/>
</dbReference>
<proteinExistence type="inferred from homology"/>
<sequence length="609" mass="67118">MSTSHFHRFSVQTILHSRQFKPQFNLNSTSFPLQAAQTHGMGSTLPDRFDFIVVGAGPAGAILASRLARSKKSPSVLLVEAGGRNDSKAVRADAERWLHRMVPGMNWGFQTAPIKGLDGKVISYDRGKGLGGSSAINFSVWTLGPKDDYDEVARLVDDKEWSWENVQQRYKRLETYHGEVTDLPEDVKQYTDPDPRNHGSSGPINVGFPKVWESSCKELMDIWYANGAKHNPDHNSGDPIGLSVCISTAYKGVRSTAADALTDAPSNLHVLVDTEVARVVVEGTRVVGISTFGGETIYANQEVILSTGSLDTPRILLHSGIGPAEQLKTFNISVVKANDNVGANLKDHHHITIPAIRANPKDERTPFYKSKELQAAARTLWEKDGSGPLSEYATALGIAYEKLDNLAELPELQALPKEEQDHLLAPTVPHYEYMLNGPWLPHFLSPDTAEAGVVIFLFLLNQQSTGSVRLQSSDPKQPLIYDPNFFSHPYDRKVAVEATRKTLKIMNSPEFHDGTVVIDGPKSDSEEDVLAYWRANTESTWHMMGTARMGKDESTAVVDKDFRVFGVENLRVADMSVIPIVSNNHTQTTAYLAGLTAADKLAREYGLDD</sequence>
<dbReference type="PANTHER" id="PTHR11552:SF134">
    <property type="entry name" value="GLUCOSE-METHANOL-CHOLINE OXIDOREDUCTASE N-TERMINAL DOMAIN-CONTAINING PROTEIN"/>
    <property type="match status" value="1"/>
</dbReference>
<evidence type="ECO:0000256" key="2">
    <source>
        <dbReference type="PIRSR" id="PIRSR000137-1"/>
    </source>
</evidence>
<keyword evidence="3 4" id="KW-0274">FAD</keyword>
<dbReference type="SUPFAM" id="SSF51905">
    <property type="entry name" value="FAD/NAD(P)-binding domain"/>
    <property type="match status" value="1"/>
</dbReference>
<dbReference type="Pfam" id="PF05199">
    <property type="entry name" value="GMC_oxred_C"/>
    <property type="match status" value="1"/>
</dbReference>
<feature type="active site" description="Proton acceptor" evidence="2">
    <location>
        <position position="585"/>
    </location>
</feature>
<accession>A0AA39CN80</accession>
<keyword evidence="4" id="KW-0285">Flavoprotein</keyword>
<dbReference type="Gene3D" id="3.50.50.60">
    <property type="entry name" value="FAD/NAD(P)-binding domain"/>
    <property type="match status" value="1"/>
</dbReference>
<keyword evidence="8" id="KW-1185">Reference proteome</keyword>
<reference evidence="7" key="1">
    <citation type="submission" date="2022-10" db="EMBL/GenBank/DDBJ databases">
        <title>Culturing micro-colonial fungi from biological soil crusts in the Mojave desert and describing Neophaeococcomyces mojavensis, and introducing the new genera and species Taxawa tesnikishii.</title>
        <authorList>
            <person name="Kurbessoian T."/>
            <person name="Stajich J.E."/>
        </authorList>
    </citation>
    <scope>NUCLEOTIDE SEQUENCE</scope>
    <source>
        <strain evidence="7">TK_41</strain>
    </source>
</reference>
<organism evidence="7 8">
    <name type="scientific">Cladophialophora chaetospira</name>
    <dbReference type="NCBI Taxonomy" id="386627"/>
    <lineage>
        <taxon>Eukaryota</taxon>
        <taxon>Fungi</taxon>
        <taxon>Dikarya</taxon>
        <taxon>Ascomycota</taxon>
        <taxon>Pezizomycotina</taxon>
        <taxon>Eurotiomycetes</taxon>
        <taxon>Chaetothyriomycetidae</taxon>
        <taxon>Chaetothyriales</taxon>
        <taxon>Herpotrichiellaceae</taxon>
        <taxon>Cladophialophora</taxon>
    </lineage>
</organism>
<dbReference type="PANTHER" id="PTHR11552">
    <property type="entry name" value="GLUCOSE-METHANOL-CHOLINE GMC OXIDOREDUCTASE"/>
    <property type="match status" value="1"/>
</dbReference>
<evidence type="ECO:0000256" key="4">
    <source>
        <dbReference type="RuleBase" id="RU003968"/>
    </source>
</evidence>
<dbReference type="GO" id="GO:0016614">
    <property type="term" value="F:oxidoreductase activity, acting on CH-OH group of donors"/>
    <property type="evidence" value="ECO:0007669"/>
    <property type="project" value="InterPro"/>
</dbReference>
<dbReference type="EMBL" id="JAPDRK010000003">
    <property type="protein sequence ID" value="KAJ9613985.1"/>
    <property type="molecule type" value="Genomic_DNA"/>
</dbReference>
<gene>
    <name evidence="7" type="ORF">H2200_002121</name>
</gene>
<dbReference type="GO" id="GO:0050660">
    <property type="term" value="F:flavin adenine dinucleotide binding"/>
    <property type="evidence" value="ECO:0007669"/>
    <property type="project" value="InterPro"/>
</dbReference>
<dbReference type="InterPro" id="IPR007867">
    <property type="entry name" value="GMC_OxRtase_C"/>
</dbReference>
<comment type="caution">
    <text evidence="7">The sequence shown here is derived from an EMBL/GenBank/DDBJ whole genome shotgun (WGS) entry which is preliminary data.</text>
</comment>
<evidence type="ECO:0000313" key="8">
    <source>
        <dbReference type="Proteomes" id="UP001172673"/>
    </source>
</evidence>
<feature type="binding site" evidence="3">
    <location>
        <begin position="137"/>
        <end position="140"/>
    </location>
    <ligand>
        <name>FAD</name>
        <dbReference type="ChEBI" id="CHEBI:57692"/>
    </ligand>
</feature>
<evidence type="ECO:0000313" key="7">
    <source>
        <dbReference type="EMBL" id="KAJ9613985.1"/>
    </source>
</evidence>
<evidence type="ECO:0000256" key="1">
    <source>
        <dbReference type="ARBA" id="ARBA00010790"/>
    </source>
</evidence>
<comment type="similarity">
    <text evidence="1 4">Belongs to the GMC oxidoreductase family.</text>
</comment>
<protein>
    <recommendedName>
        <fullName evidence="5 6">Glucose-methanol-choline oxidoreductase N-terminal domain-containing protein</fullName>
    </recommendedName>
</protein>
<evidence type="ECO:0000259" key="6">
    <source>
        <dbReference type="PROSITE" id="PS00624"/>
    </source>
</evidence>
<feature type="domain" description="Glucose-methanol-choline oxidoreductase N-terminal" evidence="5">
    <location>
        <begin position="127"/>
        <end position="150"/>
    </location>
</feature>
<feature type="binding site" evidence="3">
    <location>
        <begin position="541"/>
        <end position="542"/>
    </location>
    <ligand>
        <name>FAD</name>
        <dbReference type="ChEBI" id="CHEBI:57692"/>
    </ligand>
</feature>
<evidence type="ECO:0000259" key="5">
    <source>
        <dbReference type="PROSITE" id="PS00623"/>
    </source>
</evidence>
<dbReference type="InterPro" id="IPR012132">
    <property type="entry name" value="GMC_OxRdtase"/>
</dbReference>
<evidence type="ECO:0000256" key="3">
    <source>
        <dbReference type="PIRSR" id="PIRSR000137-2"/>
    </source>
</evidence>
<dbReference type="PROSITE" id="PS00623">
    <property type="entry name" value="GMC_OXRED_1"/>
    <property type="match status" value="1"/>
</dbReference>
<dbReference type="InterPro" id="IPR000172">
    <property type="entry name" value="GMC_OxRdtase_N"/>
</dbReference>
<dbReference type="Pfam" id="PF00732">
    <property type="entry name" value="GMC_oxred_N"/>
    <property type="match status" value="1"/>
</dbReference>
<dbReference type="AlphaFoldDB" id="A0AA39CN80"/>
<feature type="binding site" evidence="3">
    <location>
        <position position="276"/>
    </location>
    <ligand>
        <name>FAD</name>
        <dbReference type="ChEBI" id="CHEBI:57692"/>
    </ligand>
</feature>